<sequence length="139" mass="15911">MFEQYRDFRKIYYIEHLAGLNFFIVPCNSEEPYFLTRPKNVMAIVGTSMTLPCEAAPSEGLFYYWELNGSKIANTTRRFMRNSDLHITRVDRERDAGEFTCVAEDVSGRNPAITSSPASLLIECELITNFVIKPNINSL</sequence>
<organism evidence="2 3">
    <name type="scientific">Hypothenemus hampei</name>
    <name type="common">Coffee berry borer</name>
    <dbReference type="NCBI Taxonomy" id="57062"/>
    <lineage>
        <taxon>Eukaryota</taxon>
        <taxon>Metazoa</taxon>
        <taxon>Ecdysozoa</taxon>
        <taxon>Arthropoda</taxon>
        <taxon>Hexapoda</taxon>
        <taxon>Insecta</taxon>
        <taxon>Pterygota</taxon>
        <taxon>Neoptera</taxon>
        <taxon>Endopterygota</taxon>
        <taxon>Coleoptera</taxon>
        <taxon>Polyphaga</taxon>
        <taxon>Cucujiformia</taxon>
        <taxon>Curculionidae</taxon>
        <taxon>Scolytinae</taxon>
        <taxon>Hypothenemus</taxon>
    </lineage>
</organism>
<dbReference type="SUPFAM" id="SSF48726">
    <property type="entry name" value="Immunoglobulin"/>
    <property type="match status" value="1"/>
</dbReference>
<protein>
    <recommendedName>
        <fullName evidence="1">Ig-like domain-containing protein</fullName>
    </recommendedName>
</protein>
<dbReference type="Pfam" id="PF13927">
    <property type="entry name" value="Ig_3"/>
    <property type="match status" value="1"/>
</dbReference>
<dbReference type="InterPro" id="IPR013783">
    <property type="entry name" value="Ig-like_fold"/>
</dbReference>
<dbReference type="SMART" id="SM00409">
    <property type="entry name" value="IG"/>
    <property type="match status" value="1"/>
</dbReference>
<dbReference type="InterPro" id="IPR003598">
    <property type="entry name" value="Ig_sub2"/>
</dbReference>
<dbReference type="EMBL" id="JBDJPC010000001">
    <property type="protein sequence ID" value="KAL1516127.1"/>
    <property type="molecule type" value="Genomic_DNA"/>
</dbReference>
<keyword evidence="3" id="KW-1185">Reference proteome</keyword>
<reference evidence="2 3" key="1">
    <citation type="submission" date="2024-05" db="EMBL/GenBank/DDBJ databases">
        <title>Genetic variation in Jamaican populations of the coffee berry borer (Hypothenemus hampei).</title>
        <authorList>
            <person name="Errbii M."/>
            <person name="Myrie A."/>
        </authorList>
    </citation>
    <scope>NUCLEOTIDE SEQUENCE [LARGE SCALE GENOMIC DNA]</scope>
    <source>
        <strain evidence="2">JA-Hopewell-2020-01-JO</strain>
        <tissue evidence="2">Whole body</tissue>
    </source>
</reference>
<dbReference type="InterPro" id="IPR007110">
    <property type="entry name" value="Ig-like_dom"/>
</dbReference>
<dbReference type="InterPro" id="IPR003599">
    <property type="entry name" value="Ig_sub"/>
</dbReference>
<evidence type="ECO:0000313" key="2">
    <source>
        <dbReference type="EMBL" id="KAL1516127.1"/>
    </source>
</evidence>
<dbReference type="PROSITE" id="PS50835">
    <property type="entry name" value="IG_LIKE"/>
    <property type="match status" value="1"/>
</dbReference>
<name>A0ABD1FA54_HYPHA</name>
<gene>
    <name evidence="2" type="ORF">ABEB36_000048</name>
</gene>
<dbReference type="CDD" id="cd00096">
    <property type="entry name" value="Ig"/>
    <property type="match status" value="1"/>
</dbReference>
<comment type="caution">
    <text evidence="2">The sequence shown here is derived from an EMBL/GenBank/DDBJ whole genome shotgun (WGS) entry which is preliminary data.</text>
</comment>
<accession>A0ABD1FA54</accession>
<dbReference type="SMART" id="SM00408">
    <property type="entry name" value="IGc2"/>
    <property type="match status" value="1"/>
</dbReference>
<evidence type="ECO:0000313" key="3">
    <source>
        <dbReference type="Proteomes" id="UP001566132"/>
    </source>
</evidence>
<proteinExistence type="predicted"/>
<dbReference type="Gene3D" id="2.60.40.10">
    <property type="entry name" value="Immunoglobulins"/>
    <property type="match status" value="1"/>
</dbReference>
<evidence type="ECO:0000259" key="1">
    <source>
        <dbReference type="PROSITE" id="PS50835"/>
    </source>
</evidence>
<dbReference type="AlphaFoldDB" id="A0ABD1FA54"/>
<dbReference type="Proteomes" id="UP001566132">
    <property type="component" value="Unassembled WGS sequence"/>
</dbReference>
<dbReference type="InterPro" id="IPR036179">
    <property type="entry name" value="Ig-like_dom_sf"/>
</dbReference>
<feature type="domain" description="Ig-like" evidence="1">
    <location>
        <begin position="32"/>
        <end position="119"/>
    </location>
</feature>